<protein>
    <submittedName>
        <fullName evidence="2">Uncharacterized protein</fullName>
    </submittedName>
</protein>
<reference evidence="2 3" key="2">
    <citation type="journal article" date="2019" name="G3 (Bethesda)">
        <title>Hybrid Assembly of the Genome of the Entomopathogenic Nematode Steinernema carpocapsae Identifies the X-Chromosome.</title>
        <authorList>
            <person name="Serra L."/>
            <person name="Macchietto M."/>
            <person name="Macias-Munoz A."/>
            <person name="McGill C.J."/>
            <person name="Rodriguez I.M."/>
            <person name="Rodriguez B."/>
            <person name="Murad R."/>
            <person name="Mortazavi A."/>
        </authorList>
    </citation>
    <scope>NUCLEOTIDE SEQUENCE [LARGE SCALE GENOMIC DNA]</scope>
    <source>
        <strain evidence="2 3">ALL</strain>
    </source>
</reference>
<evidence type="ECO:0000256" key="1">
    <source>
        <dbReference type="SAM" id="MobiDB-lite"/>
    </source>
</evidence>
<gene>
    <name evidence="2" type="ORF">L596_023389</name>
</gene>
<keyword evidence="3" id="KW-1185">Reference proteome</keyword>
<evidence type="ECO:0000313" key="2">
    <source>
        <dbReference type="EMBL" id="TKR67203.1"/>
    </source>
</evidence>
<proteinExistence type="predicted"/>
<comment type="caution">
    <text evidence="2">The sequence shown here is derived from an EMBL/GenBank/DDBJ whole genome shotgun (WGS) entry which is preliminary data.</text>
</comment>
<reference evidence="2 3" key="1">
    <citation type="journal article" date="2015" name="Genome Biol.">
        <title>Comparative genomics of Steinernema reveals deeply conserved gene regulatory networks.</title>
        <authorList>
            <person name="Dillman A.R."/>
            <person name="Macchietto M."/>
            <person name="Porter C.F."/>
            <person name="Rogers A."/>
            <person name="Williams B."/>
            <person name="Antoshechkin I."/>
            <person name="Lee M.M."/>
            <person name="Goodwin Z."/>
            <person name="Lu X."/>
            <person name="Lewis E.E."/>
            <person name="Goodrich-Blair H."/>
            <person name="Stock S.P."/>
            <person name="Adams B.J."/>
            <person name="Sternberg P.W."/>
            <person name="Mortazavi A."/>
        </authorList>
    </citation>
    <scope>NUCLEOTIDE SEQUENCE [LARGE SCALE GENOMIC DNA]</scope>
    <source>
        <strain evidence="2 3">ALL</strain>
    </source>
</reference>
<dbReference type="EMBL" id="AZBU02000008">
    <property type="protein sequence ID" value="TKR67203.1"/>
    <property type="molecule type" value="Genomic_DNA"/>
</dbReference>
<name>A0A4U5ME95_STECR</name>
<organism evidence="2 3">
    <name type="scientific">Steinernema carpocapsae</name>
    <name type="common">Entomopathogenic nematode</name>
    <dbReference type="NCBI Taxonomy" id="34508"/>
    <lineage>
        <taxon>Eukaryota</taxon>
        <taxon>Metazoa</taxon>
        <taxon>Ecdysozoa</taxon>
        <taxon>Nematoda</taxon>
        <taxon>Chromadorea</taxon>
        <taxon>Rhabditida</taxon>
        <taxon>Tylenchina</taxon>
        <taxon>Panagrolaimomorpha</taxon>
        <taxon>Strongyloidoidea</taxon>
        <taxon>Steinernematidae</taxon>
        <taxon>Steinernema</taxon>
    </lineage>
</organism>
<sequence length="112" mass="12762">MAGKRKSPDEHGPWEKAVEKTGDSGASEHRAIALLRVSAISRFRPLRELLFVPSISGSSLWVKIIYRRCPSAFNRSFQNSKIALILCSRTRFHLVIDKIHFSRCHQCLDVDL</sequence>
<dbReference type="AlphaFoldDB" id="A0A4U5ME95"/>
<accession>A0A4U5ME95</accession>
<evidence type="ECO:0000313" key="3">
    <source>
        <dbReference type="Proteomes" id="UP000298663"/>
    </source>
</evidence>
<feature type="region of interest" description="Disordered" evidence="1">
    <location>
        <begin position="1"/>
        <end position="27"/>
    </location>
</feature>
<dbReference type="Proteomes" id="UP000298663">
    <property type="component" value="Unassembled WGS sequence"/>
</dbReference>